<dbReference type="AlphaFoldDB" id="A0A0A9FHJ6"/>
<dbReference type="EMBL" id="GBRH01187207">
    <property type="protein sequence ID" value="JAE10689.1"/>
    <property type="molecule type" value="Transcribed_RNA"/>
</dbReference>
<organism evidence="1">
    <name type="scientific">Arundo donax</name>
    <name type="common">Giant reed</name>
    <name type="synonym">Donax arundinaceus</name>
    <dbReference type="NCBI Taxonomy" id="35708"/>
    <lineage>
        <taxon>Eukaryota</taxon>
        <taxon>Viridiplantae</taxon>
        <taxon>Streptophyta</taxon>
        <taxon>Embryophyta</taxon>
        <taxon>Tracheophyta</taxon>
        <taxon>Spermatophyta</taxon>
        <taxon>Magnoliopsida</taxon>
        <taxon>Liliopsida</taxon>
        <taxon>Poales</taxon>
        <taxon>Poaceae</taxon>
        <taxon>PACMAD clade</taxon>
        <taxon>Arundinoideae</taxon>
        <taxon>Arundineae</taxon>
        <taxon>Arundo</taxon>
    </lineage>
</organism>
<name>A0A0A9FHJ6_ARUDO</name>
<protein>
    <submittedName>
        <fullName evidence="1">Uncharacterized protein</fullName>
    </submittedName>
</protein>
<accession>A0A0A9FHJ6</accession>
<evidence type="ECO:0000313" key="1">
    <source>
        <dbReference type="EMBL" id="JAE10689.1"/>
    </source>
</evidence>
<sequence length="59" mass="6990">MRHKLEASILWYPVCSLHTELPHVSSRQTATPNCLQKRNSLIQVYFSLYIIQKVTHYFV</sequence>
<reference evidence="1" key="1">
    <citation type="submission" date="2014-09" db="EMBL/GenBank/DDBJ databases">
        <authorList>
            <person name="Magalhaes I.L.F."/>
            <person name="Oliveira U."/>
            <person name="Santos F.R."/>
            <person name="Vidigal T.H.D.A."/>
            <person name="Brescovit A.D."/>
            <person name="Santos A.J."/>
        </authorList>
    </citation>
    <scope>NUCLEOTIDE SEQUENCE</scope>
    <source>
        <tissue evidence="1">Shoot tissue taken approximately 20 cm above the soil surface</tissue>
    </source>
</reference>
<reference evidence="1" key="2">
    <citation type="journal article" date="2015" name="Data Brief">
        <title>Shoot transcriptome of the giant reed, Arundo donax.</title>
        <authorList>
            <person name="Barrero R.A."/>
            <person name="Guerrero F.D."/>
            <person name="Moolhuijzen P."/>
            <person name="Goolsby J.A."/>
            <person name="Tidwell J."/>
            <person name="Bellgard S.E."/>
            <person name="Bellgard M.I."/>
        </authorList>
    </citation>
    <scope>NUCLEOTIDE SEQUENCE</scope>
    <source>
        <tissue evidence="1">Shoot tissue taken approximately 20 cm above the soil surface</tissue>
    </source>
</reference>
<proteinExistence type="predicted"/>